<protein>
    <recommendedName>
        <fullName evidence="1">Putative DnaT-like domain-containing protein</fullName>
    </recommendedName>
</protein>
<dbReference type="InterPro" id="IPR046787">
    <property type="entry name" value="DnaT_2"/>
</dbReference>
<evidence type="ECO:0000313" key="3">
    <source>
        <dbReference type="Proteomes" id="UP000182985"/>
    </source>
</evidence>
<dbReference type="Proteomes" id="UP000182985">
    <property type="component" value="Unassembled WGS sequence"/>
</dbReference>
<dbReference type="RefSeq" id="WP_071634080.1">
    <property type="nucleotide sequence ID" value="NZ_MOEC01000042.1"/>
</dbReference>
<reference evidence="2 3" key="1">
    <citation type="submission" date="2016-10" db="EMBL/GenBank/DDBJ databases">
        <title>The Draft Genome Sequence of the Potato Rhizosphere Bacteria Ochrobactrum sp. IPA7.2.</title>
        <authorList>
            <person name="Gogoleva N.E."/>
            <person name="Khlopko Y.A."/>
            <person name="Burygin G.L."/>
            <person name="Plotnikov A.O."/>
        </authorList>
    </citation>
    <scope>NUCLEOTIDE SEQUENCE [LARGE SCALE GENOMIC DNA]</scope>
    <source>
        <strain evidence="2 3">IPA7.2</strain>
    </source>
</reference>
<dbReference type="AlphaFoldDB" id="A0A1J6I6Z6"/>
<name>A0A1J6I6Z6_9HYPH</name>
<keyword evidence="3" id="KW-1185">Reference proteome</keyword>
<gene>
    <name evidence="2" type="ORF">BLA27_25295</name>
</gene>
<comment type="caution">
    <text evidence="2">The sequence shown here is derived from an EMBL/GenBank/DDBJ whole genome shotgun (WGS) entry which is preliminary data.</text>
</comment>
<evidence type="ECO:0000259" key="1">
    <source>
        <dbReference type="Pfam" id="PF20557"/>
    </source>
</evidence>
<dbReference type="EMBL" id="MOEC01000042">
    <property type="protein sequence ID" value="OIS90736.1"/>
    <property type="molecule type" value="Genomic_DNA"/>
</dbReference>
<organism evidence="2 3">
    <name type="scientific">Brucella cytisi</name>
    <dbReference type="NCBI Taxonomy" id="407152"/>
    <lineage>
        <taxon>Bacteria</taxon>
        <taxon>Pseudomonadati</taxon>
        <taxon>Pseudomonadota</taxon>
        <taxon>Alphaproteobacteria</taxon>
        <taxon>Hyphomicrobiales</taxon>
        <taxon>Brucellaceae</taxon>
        <taxon>Brucella/Ochrobactrum group</taxon>
        <taxon>Brucella</taxon>
    </lineage>
</organism>
<accession>A0A1J6I6Z6</accession>
<feature type="domain" description="Putative DnaT-like" evidence="1">
    <location>
        <begin position="5"/>
        <end position="171"/>
    </location>
</feature>
<dbReference type="Pfam" id="PF20557">
    <property type="entry name" value="DnaT_2"/>
    <property type="match status" value="1"/>
</dbReference>
<proteinExistence type="predicted"/>
<evidence type="ECO:0000313" key="2">
    <source>
        <dbReference type="EMBL" id="OIS90736.1"/>
    </source>
</evidence>
<dbReference type="OrthoDB" id="980409at2"/>
<sequence length="172" mass="18686">MPLITTPGDPDADSYVDLDDFKAYCSKVGYDLEGKTDTDLEQALRRGTTWLDGTYGQRFIGEPATIEQALEWPRKNAVWRGALLPSTTIPQRIKNALCEAAWRELITPGSLSPDYVPAEAIKQEQVGDLSVTYQDTNGRIDDVLPVISVVDGILAGFIRGKGPGVFGSAARA</sequence>